<name>A0A410P5K7_VELA1</name>
<dbReference type="EMBL" id="CP019384">
    <property type="protein sequence ID" value="QAT17465.1"/>
    <property type="molecule type" value="Genomic_DNA"/>
</dbReference>
<sequence>MGERRLRENRKKASAILKVRAAVIVLFLTAGVMAAAAPQEILEKPAIYLYPGIESDVQVTLEVKGAIFRSEPAYDNGWFVHVTRKGTINNERDYLYYEAVLEKPLVFLPGSWVVKREDLQGWLDDHLADLGLNVLEIQDFKEYWLNRLTQGAYYEIALVSPDFLNENAKMVITPIPDTVIRRILYFIPLKEAKRYAPPEIQTPRRKGFAVVEWGGVLAEENAERVR</sequence>
<evidence type="ECO:0000313" key="1">
    <source>
        <dbReference type="EMBL" id="QAT17465.1"/>
    </source>
</evidence>
<accession>A0A410P5K7</accession>
<gene>
    <name evidence="1" type="ORF">BU251_06930</name>
</gene>
<dbReference type="Proteomes" id="UP000287243">
    <property type="component" value="Chromosome"/>
</dbReference>
<organism evidence="1 2">
    <name type="scientific">Velamenicoccus archaeovorus</name>
    <dbReference type="NCBI Taxonomy" id="1930593"/>
    <lineage>
        <taxon>Bacteria</taxon>
        <taxon>Pseudomonadati</taxon>
        <taxon>Candidatus Omnitrophota</taxon>
        <taxon>Candidatus Velamenicoccus</taxon>
    </lineage>
</organism>
<evidence type="ECO:0000313" key="2">
    <source>
        <dbReference type="Proteomes" id="UP000287243"/>
    </source>
</evidence>
<reference evidence="1 2" key="1">
    <citation type="submission" date="2017-01" db="EMBL/GenBank/DDBJ databases">
        <title>First insights into the biology of 'candidatus Vampirococcus archaeovorus'.</title>
        <authorList>
            <person name="Kizina J."/>
            <person name="Jordan S."/>
            <person name="Stueber K."/>
            <person name="Reinhardt R."/>
            <person name="Harder J."/>
        </authorList>
    </citation>
    <scope>NUCLEOTIDE SEQUENCE [LARGE SCALE GENOMIC DNA]</scope>
    <source>
        <strain evidence="1 2">LiM</strain>
    </source>
</reference>
<keyword evidence="2" id="KW-1185">Reference proteome</keyword>
<proteinExistence type="predicted"/>
<dbReference type="RefSeq" id="WP_164908907.1">
    <property type="nucleotide sequence ID" value="NZ_CP019384.1"/>
</dbReference>
<protein>
    <submittedName>
        <fullName evidence="1">Uncharacterized protein</fullName>
    </submittedName>
</protein>
<dbReference type="KEGG" id="vai:BU251_06930"/>
<dbReference type="AlphaFoldDB" id="A0A410P5K7"/>